<feature type="region of interest" description="Disordered" evidence="1">
    <location>
        <begin position="101"/>
        <end position="147"/>
    </location>
</feature>
<feature type="compositionally biased region" description="Low complexity" evidence="1">
    <location>
        <begin position="58"/>
        <end position="70"/>
    </location>
</feature>
<evidence type="ECO:0000313" key="3">
    <source>
        <dbReference type="Proteomes" id="UP000436088"/>
    </source>
</evidence>
<feature type="region of interest" description="Disordered" evidence="1">
    <location>
        <begin position="39"/>
        <end position="81"/>
    </location>
</feature>
<name>A0A6A2YA10_HIBSY</name>
<accession>A0A6A2YA10</accession>
<evidence type="ECO:0000256" key="1">
    <source>
        <dbReference type="SAM" id="MobiDB-lite"/>
    </source>
</evidence>
<feature type="compositionally biased region" description="Basic and acidic residues" evidence="1">
    <location>
        <begin position="102"/>
        <end position="122"/>
    </location>
</feature>
<comment type="caution">
    <text evidence="2">The sequence shown here is derived from an EMBL/GenBank/DDBJ whole genome shotgun (WGS) entry which is preliminary data.</text>
</comment>
<sequence>MWDIRPHVVCGIYSQNFTLFPVLFTLSTPSAKPVVTNTTEKVSPAKTPPTATSVASFPTQTPTSSVTITTRMPNPKSSMTNLTTGRPPSPFALPPFQLKAQAETDPKKIQSETEQKTIDKPKGWLFGGTRKAASKGSEAKGNKYSSDSEDAGMRIITITGDNQGAFMEINQPSHHKIGFQGTLFRLENIYMHV</sequence>
<feature type="compositionally biased region" description="Polar residues" evidence="1">
    <location>
        <begin position="71"/>
        <end position="81"/>
    </location>
</feature>
<reference evidence="2" key="1">
    <citation type="submission" date="2019-09" db="EMBL/GenBank/DDBJ databases">
        <title>Draft genome information of white flower Hibiscus syriacus.</title>
        <authorList>
            <person name="Kim Y.-M."/>
        </authorList>
    </citation>
    <scope>NUCLEOTIDE SEQUENCE [LARGE SCALE GENOMIC DNA]</scope>
    <source>
        <strain evidence="2">YM2019G1</strain>
    </source>
</reference>
<keyword evidence="3" id="KW-1185">Reference proteome</keyword>
<dbReference type="Proteomes" id="UP000436088">
    <property type="component" value="Unassembled WGS sequence"/>
</dbReference>
<dbReference type="AlphaFoldDB" id="A0A6A2YA10"/>
<gene>
    <name evidence="2" type="ORF">F3Y22_tig00112428pilonHSYRG00080</name>
</gene>
<organism evidence="2 3">
    <name type="scientific">Hibiscus syriacus</name>
    <name type="common">Rose of Sharon</name>
    <dbReference type="NCBI Taxonomy" id="106335"/>
    <lineage>
        <taxon>Eukaryota</taxon>
        <taxon>Viridiplantae</taxon>
        <taxon>Streptophyta</taxon>
        <taxon>Embryophyta</taxon>
        <taxon>Tracheophyta</taxon>
        <taxon>Spermatophyta</taxon>
        <taxon>Magnoliopsida</taxon>
        <taxon>eudicotyledons</taxon>
        <taxon>Gunneridae</taxon>
        <taxon>Pentapetalae</taxon>
        <taxon>rosids</taxon>
        <taxon>malvids</taxon>
        <taxon>Malvales</taxon>
        <taxon>Malvaceae</taxon>
        <taxon>Malvoideae</taxon>
        <taxon>Hibiscus</taxon>
    </lineage>
</organism>
<dbReference type="EMBL" id="VEPZ02001578">
    <property type="protein sequence ID" value="KAE8667284.1"/>
    <property type="molecule type" value="Genomic_DNA"/>
</dbReference>
<proteinExistence type="predicted"/>
<protein>
    <submittedName>
        <fullName evidence="2">Uncharacterized protein</fullName>
    </submittedName>
</protein>
<evidence type="ECO:0000313" key="2">
    <source>
        <dbReference type="EMBL" id="KAE8667284.1"/>
    </source>
</evidence>